<feature type="domain" description="Hydroxymethylglutaryl-coenzyme A synthase N-terminal" evidence="3">
    <location>
        <begin position="74"/>
        <end position="175"/>
    </location>
</feature>
<dbReference type="PANTHER" id="PTHR43323">
    <property type="entry name" value="3-HYDROXY-3-METHYLGLUTARYL COENZYME A SYNTHASE"/>
    <property type="match status" value="1"/>
</dbReference>
<evidence type="ECO:0000259" key="3">
    <source>
        <dbReference type="Pfam" id="PF01154"/>
    </source>
</evidence>
<dbReference type="InterPro" id="IPR013528">
    <property type="entry name" value="HMG_CoA_synth_N"/>
</dbReference>
<proteinExistence type="inferred from homology"/>
<dbReference type="GO" id="GO:0004421">
    <property type="term" value="F:hydroxymethylglutaryl-CoA synthase activity"/>
    <property type="evidence" value="ECO:0007669"/>
    <property type="project" value="InterPro"/>
</dbReference>
<dbReference type="GO" id="GO:0016747">
    <property type="term" value="F:acyltransferase activity, transferring groups other than amino-acyl groups"/>
    <property type="evidence" value="ECO:0007669"/>
    <property type="project" value="UniProtKB-ARBA"/>
</dbReference>
<evidence type="ECO:0000313" key="5">
    <source>
        <dbReference type="EMBL" id="NEC18254.1"/>
    </source>
</evidence>
<reference evidence="5 6" key="1">
    <citation type="submission" date="2020-01" db="EMBL/GenBank/DDBJ databases">
        <title>Insect and environment-associated Actinomycetes.</title>
        <authorList>
            <person name="Currrie C."/>
            <person name="Chevrette M."/>
            <person name="Carlson C."/>
            <person name="Stubbendieck R."/>
            <person name="Wendt-Pienkowski E."/>
        </authorList>
    </citation>
    <scope>NUCLEOTIDE SEQUENCE [LARGE SCALE GENOMIC DNA]</scope>
    <source>
        <strain evidence="5 6">SID7590</strain>
    </source>
</reference>
<evidence type="ECO:0000259" key="4">
    <source>
        <dbReference type="Pfam" id="PF08540"/>
    </source>
</evidence>
<sequence length="415" mass="45052">MNALRATVGIEAVNAYVGRASFGVRELFAARGLDDRRVDNLMMERKSVNLPCEDPVTNAVNAAKPLVDALSAEERDRIELVVVGTESGLDFGKPISTYVQDLLGLGKRCRSFEVKHACYGGTAALQTAAAVVATSPMPGAKALVVAADASSVAARDTYWEPSQGAGAVAMLVGDDPQVLALDPGANGYHSFEVMDTLRPRPDLEAGDSDLSLMAYMECLVHSFRAYRERVPGADLVTSFDHLVFHTPFAGMVKGAHRRLRRAESPAPPAEIDADFTTRVEPCLRYASQVGNVYSAALYLALCSLVDHVDLSVPKRLGMFSYGSGCASEFYSGVVTPVGRARVAGRRIADAIADRRPLSLPEYELISDLGLQRMAGVRDHAYDVTPYADVYEDRFAGRGLLVLDKVVDFHRRYRWS</sequence>
<feature type="domain" description="Hydroxymethylglutaryl-coenzyme A synthase C-terminal" evidence="4">
    <location>
        <begin position="275"/>
        <end position="336"/>
    </location>
</feature>
<dbReference type="Proteomes" id="UP000469670">
    <property type="component" value="Unassembled WGS sequence"/>
</dbReference>
<evidence type="ECO:0000313" key="6">
    <source>
        <dbReference type="Proteomes" id="UP000469670"/>
    </source>
</evidence>
<protein>
    <submittedName>
        <fullName evidence="5">Hydroxymethylglutaryl-CoA synthase family protein</fullName>
    </submittedName>
</protein>
<dbReference type="PANTHER" id="PTHR43323:SF2">
    <property type="entry name" value="HYDROXYMETHYLGLUTARYL-COA SYNTHASE"/>
    <property type="match status" value="1"/>
</dbReference>
<dbReference type="CDD" id="cd00827">
    <property type="entry name" value="init_cond_enzymes"/>
    <property type="match status" value="1"/>
</dbReference>
<name>A0A7K3RSV9_9ACTN</name>
<evidence type="ECO:0000256" key="2">
    <source>
        <dbReference type="ARBA" id="ARBA00022679"/>
    </source>
</evidence>
<accession>A0A7K3RSV9</accession>
<dbReference type="GO" id="GO:0006084">
    <property type="term" value="P:acetyl-CoA metabolic process"/>
    <property type="evidence" value="ECO:0007669"/>
    <property type="project" value="InterPro"/>
</dbReference>
<organism evidence="5 6">
    <name type="scientific">Streptomyces parvus</name>
    <dbReference type="NCBI Taxonomy" id="66428"/>
    <lineage>
        <taxon>Bacteria</taxon>
        <taxon>Bacillati</taxon>
        <taxon>Actinomycetota</taxon>
        <taxon>Actinomycetes</taxon>
        <taxon>Kitasatosporales</taxon>
        <taxon>Streptomycetaceae</taxon>
        <taxon>Streptomyces</taxon>
    </lineage>
</organism>
<dbReference type="EMBL" id="JAAGMP010000409">
    <property type="protein sequence ID" value="NEC18254.1"/>
    <property type="molecule type" value="Genomic_DNA"/>
</dbReference>
<comment type="similarity">
    <text evidence="1">Belongs to the thiolase-like superfamily. HMG-CoA synthase family.</text>
</comment>
<dbReference type="Pfam" id="PF08540">
    <property type="entry name" value="HMG_CoA_synt_C"/>
    <property type="match status" value="1"/>
</dbReference>
<dbReference type="Gene3D" id="3.40.47.10">
    <property type="match status" value="2"/>
</dbReference>
<keyword evidence="2" id="KW-0808">Transferase</keyword>
<dbReference type="SUPFAM" id="SSF53901">
    <property type="entry name" value="Thiolase-like"/>
    <property type="match status" value="2"/>
</dbReference>
<dbReference type="Pfam" id="PF01154">
    <property type="entry name" value="HMG_CoA_synt_N"/>
    <property type="match status" value="1"/>
</dbReference>
<dbReference type="InterPro" id="IPR013746">
    <property type="entry name" value="HMG_CoA_synt_C_dom"/>
</dbReference>
<dbReference type="AlphaFoldDB" id="A0A7K3RSV9"/>
<gene>
    <name evidence="5" type="ORF">G3I50_08255</name>
</gene>
<comment type="caution">
    <text evidence="5">The sequence shown here is derived from an EMBL/GenBank/DDBJ whole genome shotgun (WGS) entry which is preliminary data.</text>
</comment>
<dbReference type="InterPro" id="IPR016039">
    <property type="entry name" value="Thiolase-like"/>
</dbReference>
<evidence type="ECO:0000256" key="1">
    <source>
        <dbReference type="ARBA" id="ARBA00007061"/>
    </source>
</evidence>
<dbReference type="RefSeq" id="WP_164200971.1">
    <property type="nucleotide sequence ID" value="NZ_JAAGMP010000409.1"/>
</dbReference>